<sequence>MAIDHVKITYSLFIFFILRSLKLNQGRIMSEQNLSNKVDLFAFESRSVFLTGPVEAELALRINRELLALEKANSAAPIIMWINSPGGEVYSGFSIYDTIQFIKPKVITIISGMAASMGSVISLAAEKENRFMFPRSKILLHQPLIGGTITGPASDIAIHAKDIIDLKHKMHALYSERTGIPKERYEEMMERDRWVSPEEAISLGLVSKVISSRAELEKLVSP</sequence>
<evidence type="ECO:0000256" key="3">
    <source>
        <dbReference type="ARBA" id="ARBA00022670"/>
    </source>
</evidence>
<dbReference type="PROSITE" id="PS00382">
    <property type="entry name" value="CLP_PROTEASE_HIS"/>
    <property type="match status" value="1"/>
</dbReference>
<comment type="catalytic activity">
    <reaction evidence="6 7">
        <text>Hydrolysis of proteins to small peptides in the presence of ATP and magnesium. alpha-casein is the usual test substrate. In the absence of ATP, only oligopeptides shorter than five residues are hydrolyzed (such as succinyl-Leu-Tyr-|-NHMec, and Leu-Tyr-Leu-|-Tyr-Trp, in which cleavage of the -Tyr-|-Leu- and -Tyr-|-Trp bonds also occurs).</text>
        <dbReference type="EC" id="3.4.21.92"/>
    </reaction>
</comment>
<keyword evidence="10" id="KW-1185">Reference proteome</keyword>
<proteinExistence type="inferred from homology"/>
<evidence type="ECO:0000313" key="9">
    <source>
        <dbReference type="EMBL" id="AUO00010.1"/>
    </source>
</evidence>
<reference evidence="9 10" key="1">
    <citation type="submission" date="2018-01" db="EMBL/GenBank/DDBJ databases">
        <title>Complete genome sequence of Bacteriovorax stolpii DSM12778.</title>
        <authorList>
            <person name="Tang B."/>
            <person name="Chang J."/>
        </authorList>
    </citation>
    <scope>NUCLEOTIDE SEQUENCE [LARGE SCALE GENOMIC DNA]</scope>
    <source>
        <strain evidence="9 10">DSM 12778</strain>
    </source>
</reference>
<evidence type="ECO:0000313" key="10">
    <source>
        <dbReference type="Proteomes" id="UP000235584"/>
    </source>
</evidence>
<keyword evidence="2" id="KW-0963">Cytoplasm</keyword>
<dbReference type="GO" id="GO:0004252">
    <property type="term" value="F:serine-type endopeptidase activity"/>
    <property type="evidence" value="ECO:0007669"/>
    <property type="project" value="UniProtKB-EC"/>
</dbReference>
<evidence type="ECO:0000256" key="1">
    <source>
        <dbReference type="ARBA" id="ARBA00007039"/>
    </source>
</evidence>
<dbReference type="GO" id="GO:0004176">
    <property type="term" value="F:ATP-dependent peptidase activity"/>
    <property type="evidence" value="ECO:0007669"/>
    <property type="project" value="InterPro"/>
</dbReference>
<dbReference type="GO" id="GO:0006515">
    <property type="term" value="P:protein quality control for misfolded or incompletely synthesized proteins"/>
    <property type="evidence" value="ECO:0007669"/>
    <property type="project" value="TreeGrafter"/>
</dbReference>
<evidence type="ECO:0000256" key="4">
    <source>
        <dbReference type="ARBA" id="ARBA00022801"/>
    </source>
</evidence>
<dbReference type="SUPFAM" id="SSF52096">
    <property type="entry name" value="ClpP/crotonase"/>
    <property type="match status" value="1"/>
</dbReference>
<organism evidence="9 10">
    <name type="scientific">Bacteriovorax stolpii</name>
    <name type="common">Bdellovibrio stolpii</name>
    <dbReference type="NCBI Taxonomy" id="960"/>
    <lineage>
        <taxon>Bacteria</taxon>
        <taxon>Pseudomonadati</taxon>
        <taxon>Bdellovibrionota</taxon>
        <taxon>Bacteriovoracia</taxon>
        <taxon>Bacteriovoracales</taxon>
        <taxon>Bacteriovoracaceae</taxon>
        <taxon>Bacteriovorax</taxon>
    </lineage>
</organism>
<dbReference type="PANTHER" id="PTHR10381:SF70">
    <property type="entry name" value="ATP-DEPENDENT CLP PROTEASE PROTEOLYTIC SUBUNIT"/>
    <property type="match status" value="1"/>
</dbReference>
<dbReference type="InterPro" id="IPR023562">
    <property type="entry name" value="ClpP/TepA"/>
</dbReference>
<dbReference type="GO" id="GO:0009368">
    <property type="term" value="C:endopeptidase Clp complex"/>
    <property type="evidence" value="ECO:0007669"/>
    <property type="project" value="TreeGrafter"/>
</dbReference>
<name>A0A2K9NWW2_BACTC</name>
<keyword evidence="5" id="KW-0720">Serine protease</keyword>
<feature type="active site" evidence="7">
    <location>
        <position position="141"/>
    </location>
</feature>
<dbReference type="PRINTS" id="PR00127">
    <property type="entry name" value="CLPPROTEASEP"/>
</dbReference>
<dbReference type="InterPro" id="IPR001907">
    <property type="entry name" value="ClpP"/>
</dbReference>
<gene>
    <name evidence="9" type="primary">clpP</name>
    <name evidence="9" type="ORF">C0V70_18245</name>
</gene>
<dbReference type="CDD" id="cd07017">
    <property type="entry name" value="S14_ClpP_2"/>
    <property type="match status" value="1"/>
</dbReference>
<keyword evidence="3 9" id="KW-0645">Protease</keyword>
<dbReference type="Gene3D" id="3.90.226.10">
    <property type="entry name" value="2-enoyl-CoA Hydratase, Chain A, domain 1"/>
    <property type="match status" value="1"/>
</dbReference>
<dbReference type="EMBL" id="CP025704">
    <property type="protein sequence ID" value="AUO00010.1"/>
    <property type="molecule type" value="Genomic_DNA"/>
</dbReference>
<evidence type="ECO:0000256" key="8">
    <source>
        <dbReference type="RuleBase" id="RU003567"/>
    </source>
</evidence>
<dbReference type="AlphaFoldDB" id="A0A2K9NWW2"/>
<evidence type="ECO:0000256" key="2">
    <source>
        <dbReference type="ARBA" id="ARBA00022490"/>
    </source>
</evidence>
<dbReference type="InterPro" id="IPR029045">
    <property type="entry name" value="ClpP/crotonase-like_dom_sf"/>
</dbReference>
<evidence type="ECO:0000256" key="7">
    <source>
        <dbReference type="PROSITE-ProRule" id="PRU10086"/>
    </source>
</evidence>
<dbReference type="Proteomes" id="UP000235584">
    <property type="component" value="Chromosome"/>
</dbReference>
<dbReference type="GO" id="GO:0051117">
    <property type="term" value="F:ATPase binding"/>
    <property type="evidence" value="ECO:0007669"/>
    <property type="project" value="TreeGrafter"/>
</dbReference>
<keyword evidence="4 9" id="KW-0378">Hydrolase</keyword>
<comment type="similarity">
    <text evidence="1 8">Belongs to the peptidase S14 family.</text>
</comment>
<dbReference type="PANTHER" id="PTHR10381">
    <property type="entry name" value="ATP-DEPENDENT CLP PROTEASE PROTEOLYTIC SUBUNIT"/>
    <property type="match status" value="1"/>
</dbReference>
<dbReference type="KEGG" id="bsto:C0V70_18245"/>
<evidence type="ECO:0000256" key="5">
    <source>
        <dbReference type="ARBA" id="ARBA00022825"/>
    </source>
</evidence>
<protein>
    <recommendedName>
        <fullName evidence="8">ATP-dependent Clp protease proteolytic subunit</fullName>
    </recommendedName>
</protein>
<evidence type="ECO:0000256" key="6">
    <source>
        <dbReference type="ARBA" id="ARBA00034021"/>
    </source>
</evidence>
<dbReference type="Pfam" id="PF00574">
    <property type="entry name" value="CLP_protease"/>
    <property type="match status" value="1"/>
</dbReference>
<accession>A0A2K9NWW2</accession>
<dbReference type="InterPro" id="IPR033135">
    <property type="entry name" value="ClpP_His_AS"/>
</dbReference>